<dbReference type="InterPro" id="IPR022415">
    <property type="entry name" value="ATP-guanido_PTrfase_AS"/>
</dbReference>
<dbReference type="InterPro" id="IPR036691">
    <property type="entry name" value="Endo/exonu/phosph_ase_sf"/>
</dbReference>
<proteinExistence type="inferred from homology"/>
<accession>A0A8S3TNL7</accession>
<protein>
    <submittedName>
        <fullName evidence="8">E2.7.3.3</fullName>
        <ecNumber evidence="8">2.7.3.3</ecNumber>
    </submittedName>
</protein>
<comment type="caution">
    <text evidence="8">The sequence shown here is derived from an EMBL/GenBank/DDBJ whole genome shotgun (WGS) entry which is preliminary data.</text>
</comment>
<dbReference type="InterPro" id="IPR005135">
    <property type="entry name" value="Endo/exonuclease/phosphatase"/>
</dbReference>
<evidence type="ECO:0000256" key="1">
    <source>
        <dbReference type="ARBA" id="ARBA00022679"/>
    </source>
</evidence>
<dbReference type="Proteomes" id="UP000683360">
    <property type="component" value="Unassembled WGS sequence"/>
</dbReference>
<dbReference type="PANTHER" id="PTHR11547">
    <property type="entry name" value="ARGININE OR CREATINE KINASE"/>
    <property type="match status" value="1"/>
</dbReference>
<dbReference type="GO" id="GO:0004111">
    <property type="term" value="F:creatine kinase activity"/>
    <property type="evidence" value="ECO:0007669"/>
    <property type="project" value="InterPro"/>
</dbReference>
<dbReference type="OrthoDB" id="6146264at2759"/>
<dbReference type="Gene3D" id="3.30.590.10">
    <property type="entry name" value="Glutamine synthetase/guanido kinase, catalytic domain"/>
    <property type="match status" value="1"/>
</dbReference>
<dbReference type="InterPro" id="IPR000749">
    <property type="entry name" value="ATP-guanido_PTrfase"/>
</dbReference>
<gene>
    <name evidence="8" type="ORF">MEDL_47890</name>
</gene>
<feature type="binding site" evidence="5">
    <location>
        <begin position="669"/>
        <end position="674"/>
    </location>
    <ligand>
        <name>ATP</name>
        <dbReference type="ChEBI" id="CHEBI:30616"/>
    </ligand>
</feature>
<dbReference type="Pfam" id="PF03372">
    <property type="entry name" value="Exo_endo_phos"/>
    <property type="match status" value="1"/>
</dbReference>
<evidence type="ECO:0000313" key="9">
    <source>
        <dbReference type="Proteomes" id="UP000683360"/>
    </source>
</evidence>
<feature type="binding site" evidence="5">
    <location>
        <position position="590"/>
    </location>
    <ligand>
        <name>ATP</name>
        <dbReference type="ChEBI" id="CHEBI:30616"/>
    </ligand>
</feature>
<dbReference type="PROSITE" id="PS00112">
    <property type="entry name" value="PHOSPHAGEN_KINASE"/>
    <property type="match status" value="1"/>
</dbReference>
<dbReference type="InterPro" id="IPR022414">
    <property type="entry name" value="ATP-guanido_PTrfase_cat"/>
</dbReference>
<dbReference type="Pfam" id="PF00217">
    <property type="entry name" value="ATP-gua_Ptrans"/>
    <property type="match status" value="1"/>
</dbReference>
<dbReference type="GO" id="GO:0005615">
    <property type="term" value="C:extracellular space"/>
    <property type="evidence" value="ECO:0007669"/>
    <property type="project" value="TreeGrafter"/>
</dbReference>
<dbReference type="GO" id="GO:0046314">
    <property type="term" value="P:phosphocreatine biosynthetic process"/>
    <property type="evidence" value="ECO:0007669"/>
    <property type="project" value="InterPro"/>
</dbReference>
<dbReference type="GO" id="GO:0005524">
    <property type="term" value="F:ATP binding"/>
    <property type="evidence" value="ECO:0007669"/>
    <property type="project" value="UniProtKB-UniRule"/>
</dbReference>
<evidence type="ECO:0000256" key="2">
    <source>
        <dbReference type="ARBA" id="ARBA00022741"/>
    </source>
</evidence>
<reference evidence="8" key="1">
    <citation type="submission" date="2021-03" db="EMBL/GenBank/DDBJ databases">
        <authorList>
            <person name="Bekaert M."/>
        </authorList>
    </citation>
    <scope>NUCLEOTIDE SEQUENCE</scope>
</reference>
<feature type="domain" description="Phosphagen kinase C-terminal" evidence="7">
    <location>
        <begin position="551"/>
        <end position="716"/>
    </location>
</feature>
<evidence type="ECO:0000313" key="8">
    <source>
        <dbReference type="EMBL" id="CAG2235279.1"/>
    </source>
</evidence>
<dbReference type="EMBL" id="CAJPWZ010002316">
    <property type="protein sequence ID" value="CAG2235279.1"/>
    <property type="molecule type" value="Genomic_DNA"/>
</dbReference>
<dbReference type="PANTHER" id="PTHR11547:SF38">
    <property type="entry name" value="ARGININE KINASE 1-RELATED"/>
    <property type="match status" value="1"/>
</dbReference>
<comment type="similarity">
    <text evidence="5 6">Belongs to the ATP:guanido phosphotransferase family.</text>
</comment>
<evidence type="ECO:0000256" key="5">
    <source>
        <dbReference type="PROSITE-ProRule" id="PRU00843"/>
    </source>
</evidence>
<keyword evidence="4 5" id="KW-0067">ATP-binding</keyword>
<dbReference type="InterPro" id="IPR014746">
    <property type="entry name" value="Gln_synth/guanido_kin_cat_dom"/>
</dbReference>
<sequence length="716" mass="82724">MPKSNQSSVKFGYWNIGGLFSKGMNKAEDPLFLKHIENYDIVFLVETHVGYNSQIHNIGKFHYHPICRKLSNNNRHFGGIAILQKSHVKPHVKILINSNPDYQWIKLEKSFFGFKSDLFICVLYNPPVTSKYTQELSSDVFECIEKDIFQYKKMGEILLCGDFNARIGSENDFIVNDDSKFTPIFDTYPTDKNIMTRKSRDQKIDQRGKEVLDFCISKQIRILNGRVLGDTFGNFTCYTPNGASVVDYVAVSEEILENVLYFKVSRFIPTLSDCHCKLEWELSAKYCVPGENDIPIQLKNMTPNYIWTDCSAIKFQETLSSDTLQNYILEFNNSTIQFTQTSVDEASSKLSNIFLSAANLSLKRPLKKHTNKQKNKKWFDASLQQARTNLLNYGKIYSRFPYDPIIKNHFYKLNREYSKLRKYKYKQYKQSLISQLDSLHEENPKLYWNLINELQEKNETKKKCGVQPSTLISHFQKLSQLKGEFQSRYTELCEKLKQLENSKCFNELDSVITESEISKAISHLKCNKSSGLDNISNNMIKNGQTFLLKSFQQIMLGDAGGYADWPIGRGIFHNPKKTFLVWVNEEDHLRFISMQMGGNLGEVYKRLVSGIQELEKKLTFAKKDGYGYLTFCPTNLGTTCRASVHIRIPKLSKLPEFKEFCEKLNLQPRGIHGEHTESVGGVFDISNKRRLGLTEYEAIQEMRKGVEEIIKKEKSL</sequence>
<organism evidence="8 9">
    <name type="scientific">Mytilus edulis</name>
    <name type="common">Blue mussel</name>
    <dbReference type="NCBI Taxonomy" id="6550"/>
    <lineage>
        <taxon>Eukaryota</taxon>
        <taxon>Metazoa</taxon>
        <taxon>Spiralia</taxon>
        <taxon>Lophotrochozoa</taxon>
        <taxon>Mollusca</taxon>
        <taxon>Bivalvia</taxon>
        <taxon>Autobranchia</taxon>
        <taxon>Pteriomorphia</taxon>
        <taxon>Mytilida</taxon>
        <taxon>Mytiloidea</taxon>
        <taxon>Mytilidae</taxon>
        <taxon>Mytilinae</taxon>
        <taxon>Mytilus</taxon>
    </lineage>
</organism>
<keyword evidence="3 5" id="KW-0418">Kinase</keyword>
<keyword evidence="9" id="KW-1185">Reference proteome</keyword>
<evidence type="ECO:0000256" key="3">
    <source>
        <dbReference type="ARBA" id="ARBA00022777"/>
    </source>
</evidence>
<dbReference type="Gene3D" id="3.60.10.10">
    <property type="entry name" value="Endonuclease/exonuclease/phosphatase"/>
    <property type="match status" value="1"/>
</dbReference>
<dbReference type="EC" id="2.7.3.3" evidence="8"/>
<evidence type="ECO:0000259" key="7">
    <source>
        <dbReference type="PROSITE" id="PS51510"/>
    </source>
</evidence>
<comment type="caution">
    <text evidence="5">Lacks conserved residue(s) required for the propagation of feature annotation.</text>
</comment>
<dbReference type="AlphaFoldDB" id="A0A8S3TNL7"/>
<evidence type="ECO:0000256" key="6">
    <source>
        <dbReference type="RuleBase" id="RU000505"/>
    </source>
</evidence>
<feature type="binding site" evidence="5">
    <location>
        <begin position="641"/>
        <end position="645"/>
    </location>
    <ligand>
        <name>ATP</name>
        <dbReference type="ChEBI" id="CHEBI:30616"/>
    </ligand>
</feature>
<dbReference type="PROSITE" id="PS51510">
    <property type="entry name" value="PHOSPHAGEN_KINASE_C"/>
    <property type="match status" value="1"/>
</dbReference>
<evidence type="ECO:0000256" key="4">
    <source>
        <dbReference type="ARBA" id="ARBA00022840"/>
    </source>
</evidence>
<keyword evidence="1 5" id="KW-0808">Transferase</keyword>
<dbReference type="GO" id="GO:0004054">
    <property type="term" value="F:arginine kinase activity"/>
    <property type="evidence" value="ECO:0007669"/>
    <property type="project" value="UniProtKB-EC"/>
</dbReference>
<dbReference type="SUPFAM" id="SSF56219">
    <property type="entry name" value="DNase I-like"/>
    <property type="match status" value="1"/>
</dbReference>
<keyword evidence="2 5" id="KW-0547">Nucleotide-binding</keyword>
<name>A0A8S3TNL7_MYTED</name>
<dbReference type="SUPFAM" id="SSF55931">
    <property type="entry name" value="Glutamine synthetase/guanido kinase"/>
    <property type="match status" value="1"/>
</dbReference>